<evidence type="ECO:0000256" key="9">
    <source>
        <dbReference type="HAMAP-Rule" id="MF_00323"/>
    </source>
</evidence>
<evidence type="ECO:0000256" key="6">
    <source>
        <dbReference type="ARBA" id="ARBA00023239"/>
    </source>
</evidence>
<evidence type="ECO:0000256" key="3">
    <source>
        <dbReference type="ARBA" id="ARBA00022723"/>
    </source>
</evidence>
<dbReference type="AlphaFoldDB" id="A0A175Y4H9"/>
<accession>A0A175Y4H9</accession>
<evidence type="ECO:0000256" key="8">
    <source>
        <dbReference type="ARBA" id="ARBA00024536"/>
    </source>
</evidence>
<organism evidence="11 12">
    <name type="scientific">Sphingomonas melonis TY</name>
    <dbReference type="NCBI Taxonomy" id="621456"/>
    <lineage>
        <taxon>Bacteria</taxon>
        <taxon>Pseudomonadati</taxon>
        <taxon>Pseudomonadota</taxon>
        <taxon>Alphaproteobacteria</taxon>
        <taxon>Sphingomonadales</taxon>
        <taxon>Sphingomonadaceae</taxon>
        <taxon>Sphingomonas</taxon>
    </lineage>
</organism>
<dbReference type="PANTHER" id="PTHR11108:SF1">
    <property type="entry name" value="FERROCHELATASE, MITOCHONDRIAL"/>
    <property type="match status" value="1"/>
</dbReference>
<reference evidence="11" key="1">
    <citation type="submission" date="2016-03" db="EMBL/GenBank/DDBJ databases">
        <title>Sphingomonas melonis TY, whole genome shotgun sequencing.</title>
        <authorList>
            <person name="Wang H."/>
            <person name="Zhu P."/>
        </authorList>
    </citation>
    <scope>NUCLEOTIDE SEQUENCE [LARGE SCALE GENOMIC DNA]</scope>
    <source>
        <strain evidence="11">TY</strain>
    </source>
</reference>
<protein>
    <recommendedName>
        <fullName evidence="9 10">Ferrochelatase</fullName>
        <ecNumber evidence="9 10">4.98.1.1</ecNumber>
    </recommendedName>
    <alternativeName>
        <fullName evidence="9">Heme synthase</fullName>
    </alternativeName>
    <alternativeName>
        <fullName evidence="9">Protoheme ferro-lyase</fullName>
    </alternativeName>
</protein>
<comment type="catalytic activity">
    <reaction evidence="9 10">
        <text>heme b + 2 H(+) = protoporphyrin IX + Fe(2+)</text>
        <dbReference type="Rhea" id="RHEA:22584"/>
        <dbReference type="ChEBI" id="CHEBI:15378"/>
        <dbReference type="ChEBI" id="CHEBI:29033"/>
        <dbReference type="ChEBI" id="CHEBI:57306"/>
        <dbReference type="ChEBI" id="CHEBI:60344"/>
        <dbReference type="EC" id="4.98.1.1"/>
    </reaction>
</comment>
<evidence type="ECO:0000256" key="5">
    <source>
        <dbReference type="ARBA" id="ARBA00023133"/>
    </source>
</evidence>
<dbReference type="Pfam" id="PF00762">
    <property type="entry name" value="Ferrochelatase"/>
    <property type="match status" value="1"/>
</dbReference>
<dbReference type="InterPro" id="IPR033644">
    <property type="entry name" value="Ferrochelatase_C"/>
</dbReference>
<dbReference type="RefSeq" id="WP_017980314.1">
    <property type="nucleotide sequence ID" value="NZ_CP017578.1"/>
</dbReference>
<dbReference type="PANTHER" id="PTHR11108">
    <property type="entry name" value="FERROCHELATASE"/>
    <property type="match status" value="1"/>
</dbReference>
<dbReference type="InterPro" id="IPR001015">
    <property type="entry name" value="Ferrochelatase"/>
</dbReference>
<dbReference type="HAMAP" id="MF_00323">
    <property type="entry name" value="Ferrochelatase"/>
    <property type="match status" value="1"/>
</dbReference>
<dbReference type="STRING" id="621456.BJP26_02120"/>
<dbReference type="InterPro" id="IPR033659">
    <property type="entry name" value="Ferrochelatase_N"/>
</dbReference>
<feature type="binding site" evidence="9">
    <location>
        <position position="283"/>
    </location>
    <ligand>
        <name>Fe(2+)</name>
        <dbReference type="ChEBI" id="CHEBI:29033"/>
    </ligand>
</feature>
<keyword evidence="6 9" id="KW-0456">Lyase</keyword>
<evidence type="ECO:0000256" key="4">
    <source>
        <dbReference type="ARBA" id="ARBA00023004"/>
    </source>
</evidence>
<evidence type="ECO:0000256" key="10">
    <source>
        <dbReference type="RuleBase" id="RU000607"/>
    </source>
</evidence>
<evidence type="ECO:0000256" key="2">
    <source>
        <dbReference type="ARBA" id="ARBA00022490"/>
    </source>
</evidence>
<evidence type="ECO:0000313" key="12">
    <source>
        <dbReference type="Proteomes" id="UP000078460"/>
    </source>
</evidence>
<dbReference type="CDD" id="cd00419">
    <property type="entry name" value="Ferrochelatase_C"/>
    <property type="match status" value="1"/>
</dbReference>
<dbReference type="InterPro" id="IPR019772">
    <property type="entry name" value="Ferrochelatase_AS"/>
</dbReference>
<dbReference type="UniPathway" id="UPA00252">
    <property type="reaction ID" value="UER00325"/>
</dbReference>
<dbReference type="Gene3D" id="3.40.50.1400">
    <property type="match status" value="2"/>
</dbReference>
<name>A0A175Y4H9_9SPHN</name>
<keyword evidence="2 9" id="KW-0963">Cytoplasm</keyword>
<dbReference type="NCBIfam" id="TIGR00109">
    <property type="entry name" value="hemH"/>
    <property type="match status" value="1"/>
</dbReference>
<dbReference type="OrthoDB" id="9809741at2"/>
<sequence>MTIPAGHPAIPPRKIGVLLTNLGTPDAPDPKSVKRYLGEFLSDRRVVEIPAIAWQPILRGIILNTRPKKSAHAYGLVWSDEGSPLAAITRRQAQALTDAFGEGVIVDYAMRYGNPAIADRLAALKDAGCERILIAPLYPQYCAATTATANDKAFAALAGMRWQPAIRTLPPYHDDPAYIAALKASIESQLASLDFVPERIVASFHGMPKRTLELGDPYHCHCQKTARLLSEALNRELTIAFQSRFGPAKWLGPATDETLEALPAQGVRKVAVVAPGFSADCLETLEELAIRGRESFIAAGGTDFAYLPCLNDGAPGMAMLRTLLHRELQGWIP</sequence>
<evidence type="ECO:0000256" key="7">
    <source>
        <dbReference type="ARBA" id="ARBA00023244"/>
    </source>
</evidence>
<gene>
    <name evidence="9 11" type="primary">hemH</name>
    <name evidence="11" type="ORF">AVM11_04705</name>
</gene>
<keyword evidence="12" id="KW-1185">Reference proteome</keyword>
<dbReference type="KEGG" id="smy:BJP26_02120"/>
<dbReference type="EMBL" id="LQCK02000012">
    <property type="protein sequence ID" value="KZB95577.1"/>
    <property type="molecule type" value="Genomic_DNA"/>
</dbReference>
<proteinExistence type="inferred from homology"/>
<keyword evidence="7 9" id="KW-0627">Porphyrin biosynthesis</keyword>
<dbReference type="Proteomes" id="UP000078460">
    <property type="component" value="Unassembled WGS sequence"/>
</dbReference>
<evidence type="ECO:0000256" key="1">
    <source>
        <dbReference type="ARBA" id="ARBA00007718"/>
    </source>
</evidence>
<keyword evidence="3 9" id="KW-0479">Metal-binding</keyword>
<dbReference type="FunFam" id="3.40.50.1400:FF:000002">
    <property type="entry name" value="Ferrochelatase"/>
    <property type="match status" value="1"/>
</dbReference>
<dbReference type="GO" id="GO:0046872">
    <property type="term" value="F:metal ion binding"/>
    <property type="evidence" value="ECO:0007669"/>
    <property type="project" value="UniProtKB-KW"/>
</dbReference>
<dbReference type="SUPFAM" id="SSF53800">
    <property type="entry name" value="Chelatase"/>
    <property type="match status" value="1"/>
</dbReference>
<comment type="catalytic activity">
    <reaction evidence="8">
        <text>Fe-coproporphyrin III + 2 H(+) = coproporphyrin III + Fe(2+)</text>
        <dbReference type="Rhea" id="RHEA:49572"/>
        <dbReference type="ChEBI" id="CHEBI:15378"/>
        <dbReference type="ChEBI" id="CHEBI:29033"/>
        <dbReference type="ChEBI" id="CHEBI:68438"/>
        <dbReference type="ChEBI" id="CHEBI:131725"/>
        <dbReference type="EC" id="4.99.1.9"/>
    </reaction>
    <physiologicalReaction direction="right-to-left" evidence="8">
        <dbReference type="Rhea" id="RHEA:49574"/>
    </physiologicalReaction>
</comment>
<comment type="subcellular location">
    <subcellularLocation>
        <location evidence="9 10">Cytoplasm</location>
    </subcellularLocation>
</comment>
<feature type="binding site" evidence="9">
    <location>
        <position position="205"/>
    </location>
    <ligand>
        <name>Fe(2+)</name>
        <dbReference type="ChEBI" id="CHEBI:29033"/>
    </ligand>
</feature>
<comment type="function">
    <text evidence="9 10">Catalyzes the ferrous insertion into protoporphyrin IX.</text>
</comment>
<comment type="pathway">
    <text evidence="9 10">Porphyrin-containing compound metabolism; protoheme biosynthesis; protoheme from protoporphyrin-IX: step 1/1.</text>
</comment>
<dbReference type="EC" id="4.98.1.1" evidence="9 10"/>
<keyword evidence="4 9" id="KW-0408">Iron</keyword>
<dbReference type="GO" id="GO:0005737">
    <property type="term" value="C:cytoplasm"/>
    <property type="evidence" value="ECO:0007669"/>
    <property type="project" value="UniProtKB-SubCell"/>
</dbReference>
<evidence type="ECO:0000313" key="11">
    <source>
        <dbReference type="EMBL" id="KZB95577.1"/>
    </source>
</evidence>
<dbReference type="PROSITE" id="PS00534">
    <property type="entry name" value="FERROCHELATASE"/>
    <property type="match status" value="1"/>
</dbReference>
<dbReference type="GO" id="GO:0004325">
    <property type="term" value="F:ferrochelatase activity"/>
    <property type="evidence" value="ECO:0007669"/>
    <property type="project" value="UniProtKB-UniRule"/>
</dbReference>
<dbReference type="GO" id="GO:0006783">
    <property type="term" value="P:heme biosynthetic process"/>
    <property type="evidence" value="ECO:0007669"/>
    <property type="project" value="UniProtKB-UniRule"/>
</dbReference>
<comment type="similarity">
    <text evidence="1 9 10">Belongs to the ferrochelatase family.</text>
</comment>
<keyword evidence="5 9" id="KW-0350">Heme biosynthesis</keyword>
<dbReference type="GeneID" id="93797260"/>
<comment type="caution">
    <text evidence="11">The sequence shown here is derived from an EMBL/GenBank/DDBJ whole genome shotgun (WGS) entry which is preliminary data.</text>
</comment>
<dbReference type="CDD" id="cd03411">
    <property type="entry name" value="Ferrochelatase_N"/>
    <property type="match status" value="1"/>
</dbReference>